<dbReference type="Proteomes" id="UP000319771">
    <property type="component" value="Unassembled WGS sequence"/>
</dbReference>
<keyword evidence="1" id="KW-0732">Signal</keyword>
<accession>A0A538U5W1</accession>
<name>A0A538U5W1_UNCEI</name>
<comment type="caution">
    <text evidence="2">The sequence shown here is derived from an EMBL/GenBank/DDBJ whole genome shotgun (WGS) entry which is preliminary data.</text>
</comment>
<organism evidence="2 3">
    <name type="scientific">Eiseniibacteriota bacterium</name>
    <dbReference type="NCBI Taxonomy" id="2212470"/>
    <lineage>
        <taxon>Bacteria</taxon>
        <taxon>Candidatus Eiseniibacteriota</taxon>
    </lineage>
</organism>
<proteinExistence type="predicted"/>
<evidence type="ECO:0000313" key="3">
    <source>
        <dbReference type="Proteomes" id="UP000319771"/>
    </source>
</evidence>
<reference evidence="2 3" key="1">
    <citation type="journal article" date="2019" name="Nat. Microbiol.">
        <title>Mediterranean grassland soil C-N compound turnover is dependent on rainfall and depth, and is mediated by genomically divergent microorganisms.</title>
        <authorList>
            <person name="Diamond S."/>
            <person name="Andeer P.F."/>
            <person name="Li Z."/>
            <person name="Crits-Christoph A."/>
            <person name="Burstein D."/>
            <person name="Anantharaman K."/>
            <person name="Lane K.R."/>
            <person name="Thomas B.C."/>
            <person name="Pan C."/>
            <person name="Northen T.R."/>
            <person name="Banfield J.F."/>
        </authorList>
    </citation>
    <scope>NUCLEOTIDE SEQUENCE [LARGE SCALE GENOMIC DNA]</scope>
    <source>
        <strain evidence="2">WS_11</strain>
    </source>
</reference>
<evidence type="ECO:0000313" key="2">
    <source>
        <dbReference type="EMBL" id="TMQ71278.1"/>
    </source>
</evidence>
<feature type="chain" id="PRO_5022111300" evidence="1">
    <location>
        <begin position="23"/>
        <end position="246"/>
    </location>
</feature>
<dbReference type="EMBL" id="VBPB01000173">
    <property type="protein sequence ID" value="TMQ71278.1"/>
    <property type="molecule type" value="Genomic_DNA"/>
</dbReference>
<sequence>MKRPVALLVAAFVLSSLVPAFAVPRPGAEPETLERHRPAPGFPNIAFLTALDGTAFLGDSADVRAFVSGFYEAFDANHYLTEAAQGGPPRVTLALDNRFRLARGDAFGDEWQIEVTILGWIDVQGDFIYDPGHVPPRINGADTTGAGRATSGDHSDTEGLRVGVAVLSPDSAVAGAKPIPVIEDLLFQMPRALRAAWSSHAGRMVGLLAVEALHHQSGDLAPDDRIRLDRTARTTLFEHAVRPTPR</sequence>
<evidence type="ECO:0000256" key="1">
    <source>
        <dbReference type="SAM" id="SignalP"/>
    </source>
</evidence>
<protein>
    <submittedName>
        <fullName evidence="2">Uncharacterized protein</fullName>
    </submittedName>
</protein>
<feature type="signal peptide" evidence="1">
    <location>
        <begin position="1"/>
        <end position="22"/>
    </location>
</feature>
<dbReference type="AlphaFoldDB" id="A0A538U5W1"/>
<gene>
    <name evidence="2" type="ORF">E6K81_10430</name>
</gene>